<evidence type="ECO:0000259" key="1">
    <source>
        <dbReference type="Pfam" id="PF17802"/>
    </source>
</evidence>
<feature type="non-terminal residue" evidence="2">
    <location>
        <position position="1"/>
    </location>
</feature>
<dbReference type="RefSeq" id="WP_010762669.1">
    <property type="nucleotide sequence ID" value="NZ_KB946316.1"/>
</dbReference>
<protein>
    <recommendedName>
        <fullName evidence="1">SpaA-like prealbumin fold domain-containing protein</fullName>
    </recommendedName>
</protein>
<reference evidence="2 3" key="1">
    <citation type="submission" date="2013-02" db="EMBL/GenBank/DDBJ databases">
        <title>The Genome Sequence of Enterococcus haemoperoxidus BAA-382.</title>
        <authorList>
            <consortium name="The Broad Institute Genome Sequencing Platform"/>
            <consortium name="The Broad Institute Genome Sequencing Center for Infectious Disease"/>
            <person name="Earl A.M."/>
            <person name="Gilmore M.S."/>
            <person name="Lebreton F."/>
            <person name="Walker B."/>
            <person name="Young S.K."/>
            <person name="Zeng Q."/>
            <person name="Gargeya S."/>
            <person name="Fitzgerald M."/>
            <person name="Haas B."/>
            <person name="Abouelleil A."/>
            <person name="Alvarado L."/>
            <person name="Arachchi H.M."/>
            <person name="Berlin A.M."/>
            <person name="Chapman S.B."/>
            <person name="Dewar J."/>
            <person name="Goldberg J."/>
            <person name="Griggs A."/>
            <person name="Gujja S."/>
            <person name="Hansen M."/>
            <person name="Howarth C."/>
            <person name="Imamovic A."/>
            <person name="Larimer J."/>
            <person name="McCowan C."/>
            <person name="Murphy C."/>
            <person name="Neiman D."/>
            <person name="Pearson M."/>
            <person name="Priest M."/>
            <person name="Roberts A."/>
            <person name="Saif S."/>
            <person name="Shea T."/>
            <person name="Sisk P."/>
            <person name="Sykes S."/>
            <person name="Wortman J."/>
            <person name="Nusbaum C."/>
            <person name="Birren B."/>
        </authorList>
    </citation>
    <scope>NUCLEOTIDE SEQUENCE [LARGE SCALE GENOMIC DNA]</scope>
    <source>
        <strain evidence="2 3">ATCC BAA-382</strain>
    </source>
</reference>
<accession>R2QDG6</accession>
<dbReference type="STRING" id="155618.RV06_GL002735"/>
<name>R2QDG6_9ENTE</name>
<comment type="caution">
    <text evidence="2">The sequence shown here is derived from an EMBL/GenBank/DDBJ whole genome shotgun (WGS) entry which is preliminary data.</text>
</comment>
<dbReference type="eggNOG" id="COG4932">
    <property type="taxonomic scope" value="Bacteria"/>
</dbReference>
<proteinExistence type="predicted"/>
<organism evidence="2 3">
    <name type="scientific">Enterococcus haemoperoxidus ATCC BAA-382</name>
    <dbReference type="NCBI Taxonomy" id="1158608"/>
    <lineage>
        <taxon>Bacteria</taxon>
        <taxon>Bacillati</taxon>
        <taxon>Bacillota</taxon>
        <taxon>Bacilli</taxon>
        <taxon>Lactobacillales</taxon>
        <taxon>Enterococcaceae</taxon>
        <taxon>Enterococcus</taxon>
    </lineage>
</organism>
<sequence length="278" mass="31429">SVVVTVKMGETTPEVLFENQRQKGGLQIIKQDEEKKYRKLSGAIFDIASDDKGQNILYKNQKTDGSGKISIPAIATGTYYIRETAPPPGYQIIEKGWIPVTVVHGKTTTYQVENRPTRLHLRQVVLNQNDALVVPSTGYFKLEQFAGSNTVNTYQFVTGSTVKNKPAEITKELFTTVRISVGIDKLRIIDLVPEYYMYRGAIATETDTDLEEKHSFDHTSEIVKADPIVDYSKSSEYWVTVFVEPKMGTTSNGEKEKEPRPYSWDYKTNELGRLTQVK</sequence>
<evidence type="ECO:0000313" key="3">
    <source>
        <dbReference type="Proteomes" id="UP000013858"/>
    </source>
</evidence>
<dbReference type="PATRIC" id="fig|1158608.3.peg.2444"/>
<dbReference type="Gene3D" id="2.60.40.10">
    <property type="entry name" value="Immunoglobulins"/>
    <property type="match status" value="1"/>
</dbReference>
<dbReference type="Proteomes" id="UP000013858">
    <property type="component" value="Unassembled WGS sequence"/>
</dbReference>
<dbReference type="AlphaFoldDB" id="R2QDG6"/>
<dbReference type="EMBL" id="AJAR01000025">
    <property type="protein sequence ID" value="EOH93258.1"/>
    <property type="molecule type" value="Genomic_DNA"/>
</dbReference>
<dbReference type="InterPro" id="IPR041033">
    <property type="entry name" value="SpaA_PFL_dom_1"/>
</dbReference>
<dbReference type="SUPFAM" id="SSF49478">
    <property type="entry name" value="Cna protein B-type domain"/>
    <property type="match status" value="1"/>
</dbReference>
<dbReference type="Pfam" id="PF17802">
    <property type="entry name" value="SpaA"/>
    <property type="match status" value="1"/>
</dbReference>
<dbReference type="InterPro" id="IPR013783">
    <property type="entry name" value="Ig-like_fold"/>
</dbReference>
<evidence type="ECO:0000313" key="2">
    <source>
        <dbReference type="EMBL" id="EOH93258.1"/>
    </source>
</evidence>
<gene>
    <name evidence="2" type="ORF">UAW_02506</name>
</gene>
<feature type="domain" description="SpaA-like prealbumin fold" evidence="1">
    <location>
        <begin position="25"/>
        <end position="115"/>
    </location>
</feature>